<evidence type="ECO:0000256" key="4">
    <source>
        <dbReference type="ARBA" id="ARBA00042988"/>
    </source>
</evidence>
<dbReference type="InterPro" id="IPR055170">
    <property type="entry name" value="GFO_IDH_MocA-like_dom"/>
</dbReference>
<organism evidence="8 9">
    <name type="scientific">Talaromyces rugulosus</name>
    <name type="common">Penicillium rugulosum</name>
    <dbReference type="NCBI Taxonomy" id="121627"/>
    <lineage>
        <taxon>Eukaryota</taxon>
        <taxon>Fungi</taxon>
        <taxon>Dikarya</taxon>
        <taxon>Ascomycota</taxon>
        <taxon>Pezizomycotina</taxon>
        <taxon>Eurotiomycetes</taxon>
        <taxon>Eurotiomycetidae</taxon>
        <taxon>Eurotiales</taxon>
        <taxon>Trichocomaceae</taxon>
        <taxon>Talaromyces</taxon>
        <taxon>Talaromyces sect. Islandici</taxon>
    </lineage>
</organism>
<comment type="similarity">
    <text evidence="1">Belongs to the Gfo/Idh/MocA family.</text>
</comment>
<comment type="catalytic activity">
    <reaction evidence="5">
        <text>D-xylose + NADP(+) = D-xylono-1,5-lactone + NADPH + H(+)</text>
        <dbReference type="Rhea" id="RHEA:22000"/>
        <dbReference type="ChEBI" id="CHEBI:15378"/>
        <dbReference type="ChEBI" id="CHEBI:15867"/>
        <dbReference type="ChEBI" id="CHEBI:53455"/>
        <dbReference type="ChEBI" id="CHEBI:57783"/>
        <dbReference type="ChEBI" id="CHEBI:58349"/>
        <dbReference type="EC" id="1.1.1.179"/>
    </reaction>
</comment>
<feature type="domain" description="Gfo/Idh/MocA-like oxidoreductase N-terminal" evidence="6">
    <location>
        <begin position="10"/>
        <end position="135"/>
    </location>
</feature>
<reference evidence="9" key="1">
    <citation type="submission" date="2020-06" db="EMBL/GenBank/DDBJ databases">
        <title>A chromosome-scale genome assembly of Talaromyces rugulosus W13939.</title>
        <authorList>
            <person name="Wang B."/>
            <person name="Guo L."/>
            <person name="Ye K."/>
            <person name="Wang L."/>
        </authorList>
    </citation>
    <scope>NUCLEOTIDE SEQUENCE [LARGE SCALE GENOMIC DNA]</scope>
    <source>
        <strain evidence="9">W13939</strain>
    </source>
</reference>
<dbReference type="GO" id="GO:0047837">
    <property type="term" value="F:D-xylose 1-dehydrogenase (NADP+) activity"/>
    <property type="evidence" value="ECO:0007669"/>
    <property type="project" value="UniProtKB-EC"/>
</dbReference>
<proteinExistence type="inferred from homology"/>
<dbReference type="SUPFAM" id="SSF51735">
    <property type="entry name" value="NAD(P)-binding Rossmann-fold domains"/>
    <property type="match status" value="1"/>
</dbReference>
<evidence type="ECO:0000256" key="1">
    <source>
        <dbReference type="ARBA" id="ARBA00010928"/>
    </source>
</evidence>
<dbReference type="InterPro" id="IPR050984">
    <property type="entry name" value="Gfo/Idh/MocA_domain"/>
</dbReference>
<dbReference type="SUPFAM" id="SSF55347">
    <property type="entry name" value="Glyceraldehyde-3-phosphate dehydrogenase-like, C-terminal domain"/>
    <property type="match status" value="1"/>
</dbReference>
<dbReference type="PANTHER" id="PTHR22604:SF115">
    <property type="entry name" value="DIHYDRODIOL DEHYDROGENASE, PUTATIVE (AFU_ORTHOLOGUE AFUA_1G07520)-RELATED"/>
    <property type="match status" value="1"/>
</dbReference>
<dbReference type="AlphaFoldDB" id="A0A7H8QUP5"/>
<keyword evidence="9" id="KW-1185">Reference proteome</keyword>
<evidence type="ECO:0000256" key="5">
    <source>
        <dbReference type="ARBA" id="ARBA00049233"/>
    </source>
</evidence>
<dbReference type="Pfam" id="PF01408">
    <property type="entry name" value="GFO_IDH_MocA"/>
    <property type="match status" value="1"/>
</dbReference>
<dbReference type="Proteomes" id="UP000509510">
    <property type="component" value="Chromosome III"/>
</dbReference>
<dbReference type="Gene3D" id="3.40.50.720">
    <property type="entry name" value="NAD(P)-binding Rossmann-like Domain"/>
    <property type="match status" value="1"/>
</dbReference>
<dbReference type="KEGG" id="trg:TRUGW13939_04922"/>
<evidence type="ECO:0000259" key="7">
    <source>
        <dbReference type="Pfam" id="PF22725"/>
    </source>
</evidence>
<dbReference type="Pfam" id="PF22725">
    <property type="entry name" value="GFO_IDH_MocA_C3"/>
    <property type="match status" value="1"/>
</dbReference>
<gene>
    <name evidence="8" type="ORF">TRUGW13939_04922</name>
</gene>
<evidence type="ECO:0000256" key="3">
    <source>
        <dbReference type="ARBA" id="ARBA00038984"/>
    </source>
</evidence>
<name>A0A7H8QUP5_TALRU</name>
<dbReference type="Gene3D" id="3.30.360.10">
    <property type="entry name" value="Dihydrodipicolinate Reductase, domain 2"/>
    <property type="match status" value="1"/>
</dbReference>
<dbReference type="RefSeq" id="XP_035343980.1">
    <property type="nucleotide sequence ID" value="XM_035488087.1"/>
</dbReference>
<dbReference type="InterPro" id="IPR036291">
    <property type="entry name" value="NAD(P)-bd_dom_sf"/>
</dbReference>
<evidence type="ECO:0000259" key="6">
    <source>
        <dbReference type="Pfam" id="PF01408"/>
    </source>
</evidence>
<sequence length="389" mass="43065">MAAEERFDLRWGIMATGNIAYTFTKDLLSDPTTRGTTNVHHVVAAVASSSSAEKTRQFLDKLNLSCAGYSSYEELVADSNVDAVYVGTPHSHHFQHVMLALEEGKHVLCEKPLTVNANQAKILCEEARKRKLFLMEAVWTRYLPLTIDIVDKIRQGTIGEVLRVIADTSFGDEVEKTWGTEHRMLNKDLAGGALLDLGIYSLTWVFQCLYHTLPESQRKAPSAVAAQMTLNYLTGADEATSILLTFPTTTPNNVPEWKSQAIAMTNLRVSTDPDGKNTAGPAIRIQGTKGEIQVEGPSFRPERYHIISCSDGNAQRQPCHVEHLIPQGDRGMYWEADEVARCVKAGKLSSDGLPWDEMIAILEVMDEARRQGGLAYPESIEGTHYSAKQ</sequence>
<accession>A0A7H8QUP5</accession>
<dbReference type="InterPro" id="IPR000683">
    <property type="entry name" value="Gfo/Idh/MocA-like_OxRdtase_N"/>
</dbReference>
<dbReference type="GO" id="GO:0000166">
    <property type="term" value="F:nucleotide binding"/>
    <property type="evidence" value="ECO:0007669"/>
    <property type="project" value="InterPro"/>
</dbReference>
<evidence type="ECO:0000313" key="8">
    <source>
        <dbReference type="EMBL" id="QKX57802.1"/>
    </source>
</evidence>
<feature type="domain" description="GFO/IDH/MocA-like oxidoreductase" evidence="7">
    <location>
        <begin position="152"/>
        <end position="292"/>
    </location>
</feature>
<dbReference type="GeneID" id="55992420"/>
<dbReference type="OrthoDB" id="2129491at2759"/>
<dbReference type="PANTHER" id="PTHR22604">
    <property type="entry name" value="OXIDOREDUCTASES"/>
    <property type="match status" value="1"/>
</dbReference>
<evidence type="ECO:0000256" key="2">
    <source>
        <dbReference type="ARBA" id="ARBA00023002"/>
    </source>
</evidence>
<protein>
    <recommendedName>
        <fullName evidence="3">D-xylose 1-dehydrogenase (NADP(+), D-xylono-1,5-lactone-forming)</fullName>
        <ecNumber evidence="3">1.1.1.179</ecNumber>
    </recommendedName>
    <alternativeName>
        <fullName evidence="4">D-xylose-NADP dehydrogenase</fullName>
    </alternativeName>
</protein>
<keyword evidence="2" id="KW-0560">Oxidoreductase</keyword>
<evidence type="ECO:0000313" key="9">
    <source>
        <dbReference type="Proteomes" id="UP000509510"/>
    </source>
</evidence>
<dbReference type="EC" id="1.1.1.179" evidence="3"/>
<dbReference type="EMBL" id="CP055900">
    <property type="protein sequence ID" value="QKX57802.1"/>
    <property type="molecule type" value="Genomic_DNA"/>
</dbReference>